<dbReference type="InterPro" id="IPR000794">
    <property type="entry name" value="Beta-ketoacyl_synthase"/>
</dbReference>
<keyword evidence="10 14" id="KW-0012">Acyltransferase</keyword>
<dbReference type="InterPro" id="IPR020841">
    <property type="entry name" value="PKS_Beta-ketoAc_synthase_dom"/>
</dbReference>
<accession>A0A9Q8MUB0</accession>
<keyword evidence="5 14" id="KW-0444">Lipid biosynthesis</keyword>
<dbReference type="InterPro" id="IPR014031">
    <property type="entry name" value="Ketoacyl_synth_C"/>
</dbReference>
<comment type="function">
    <text evidence="11 14">Involved in the type II fatty acid elongation cycle. Catalyzes the elongation of a wide range of acyl-ACP by the addition of two carbons from malonyl-ACP to an acyl acceptor. Can efficiently catalyze the conversion of palmitoleoyl-ACP (cis-hexadec-9-enoyl-ACP) to cis-vaccenoyl-ACP (cis-octadec-11-enoyl-ACP), an essential step in the thermal regulation of fatty acid composition.</text>
</comment>
<comment type="catalytic activity">
    <reaction evidence="13 14">
        <text>a fatty acyl-[ACP] + malonyl-[ACP] + H(+) = a 3-oxoacyl-[ACP] + holo-[ACP] + CO2</text>
        <dbReference type="Rhea" id="RHEA:22836"/>
        <dbReference type="Rhea" id="RHEA-COMP:9623"/>
        <dbReference type="Rhea" id="RHEA-COMP:9685"/>
        <dbReference type="Rhea" id="RHEA-COMP:9916"/>
        <dbReference type="Rhea" id="RHEA-COMP:14125"/>
        <dbReference type="ChEBI" id="CHEBI:15378"/>
        <dbReference type="ChEBI" id="CHEBI:16526"/>
        <dbReference type="ChEBI" id="CHEBI:64479"/>
        <dbReference type="ChEBI" id="CHEBI:78449"/>
        <dbReference type="ChEBI" id="CHEBI:78776"/>
        <dbReference type="ChEBI" id="CHEBI:138651"/>
    </reaction>
</comment>
<evidence type="ECO:0000313" key="19">
    <source>
        <dbReference type="Proteomes" id="UP000784700"/>
    </source>
</evidence>
<dbReference type="PANTHER" id="PTHR11712:SF336">
    <property type="entry name" value="3-OXOACYL-[ACYL-CARRIER-PROTEIN] SYNTHASE, MITOCHONDRIAL"/>
    <property type="match status" value="1"/>
</dbReference>
<dbReference type="GO" id="GO:0005829">
    <property type="term" value="C:cytosol"/>
    <property type="evidence" value="ECO:0007669"/>
    <property type="project" value="TreeGrafter"/>
</dbReference>
<evidence type="ECO:0000256" key="11">
    <source>
        <dbReference type="ARBA" id="ARBA00024006"/>
    </source>
</evidence>
<dbReference type="GO" id="GO:0004315">
    <property type="term" value="F:3-oxoacyl-[acyl-carrier-protein] synthase activity"/>
    <property type="evidence" value="ECO:0007669"/>
    <property type="project" value="UniProtKB-UniRule"/>
</dbReference>
<dbReference type="InterPro" id="IPR014030">
    <property type="entry name" value="Ketoacyl_synth_N"/>
</dbReference>
<dbReference type="Pfam" id="PF00109">
    <property type="entry name" value="ketoacyl-synt"/>
    <property type="match status" value="1"/>
</dbReference>
<evidence type="ECO:0000256" key="2">
    <source>
        <dbReference type="ARBA" id="ARBA00008467"/>
    </source>
</evidence>
<feature type="active site" description="For beta-ketoacyl synthase activity" evidence="15">
    <location>
        <position position="163"/>
    </location>
</feature>
<dbReference type="FunFam" id="3.40.47.10:FF:000029">
    <property type="entry name" value="3-oxoacyl-[acyl-carrier-protein] synthase 1"/>
    <property type="match status" value="1"/>
</dbReference>
<evidence type="ECO:0000256" key="8">
    <source>
        <dbReference type="ARBA" id="ARBA00023098"/>
    </source>
</evidence>
<proteinExistence type="inferred from homology"/>
<keyword evidence="9 14" id="KW-0275">Fatty acid biosynthesis</keyword>
<feature type="domain" description="Ketosynthase family 3 (KS3)" evidence="17">
    <location>
        <begin position="2"/>
        <end position="408"/>
    </location>
</feature>
<dbReference type="Proteomes" id="UP000784700">
    <property type="component" value="Unassembled WGS sequence"/>
</dbReference>
<dbReference type="Gene3D" id="3.40.47.10">
    <property type="match status" value="1"/>
</dbReference>
<dbReference type="RefSeq" id="WP_140923715.1">
    <property type="nucleotide sequence ID" value="NZ_QUBF01000001.1"/>
</dbReference>
<dbReference type="PANTHER" id="PTHR11712">
    <property type="entry name" value="POLYKETIDE SYNTHASE-RELATED"/>
    <property type="match status" value="1"/>
</dbReference>
<dbReference type="EMBL" id="QUBG01000001">
    <property type="protein sequence ID" value="TPR46151.1"/>
    <property type="molecule type" value="Genomic_DNA"/>
</dbReference>
<evidence type="ECO:0000313" key="18">
    <source>
        <dbReference type="EMBL" id="TPR46151.1"/>
    </source>
</evidence>
<reference evidence="18" key="1">
    <citation type="submission" date="2018-08" db="EMBL/GenBank/DDBJ databases">
        <title>Comparative genomics of wild bee and flower associated Lactobacillus reveals potential adaptation to the bee host.</title>
        <authorList>
            <person name="Vuong H.Q."/>
            <person name="Mcfrederick Q.S."/>
        </authorList>
    </citation>
    <scope>NUCLEOTIDE SEQUENCE</scope>
    <source>
        <strain evidence="18">HV_63</strain>
    </source>
</reference>
<dbReference type="FunFam" id="3.40.47.10:FF:000018">
    <property type="entry name" value="3-oxoacyl-[acyl-carrier-protein] synthase 2"/>
    <property type="match status" value="1"/>
</dbReference>
<evidence type="ECO:0000256" key="15">
    <source>
        <dbReference type="PIRSR" id="PIRSR000447-1"/>
    </source>
</evidence>
<dbReference type="InterPro" id="IPR017568">
    <property type="entry name" value="3-oxoacyl-ACP_synth-2"/>
</dbReference>
<evidence type="ECO:0000256" key="6">
    <source>
        <dbReference type="ARBA" id="ARBA00022679"/>
    </source>
</evidence>
<comment type="catalytic activity">
    <reaction evidence="12 14">
        <text>(9Z)-hexadecenoyl-[ACP] + malonyl-[ACP] + H(+) = 3-oxo-(11Z)-octadecenoyl-[ACP] + holo-[ACP] + CO2</text>
        <dbReference type="Rhea" id="RHEA:55040"/>
        <dbReference type="Rhea" id="RHEA-COMP:9623"/>
        <dbReference type="Rhea" id="RHEA-COMP:9685"/>
        <dbReference type="Rhea" id="RHEA-COMP:10800"/>
        <dbReference type="Rhea" id="RHEA-COMP:14074"/>
        <dbReference type="ChEBI" id="CHEBI:15378"/>
        <dbReference type="ChEBI" id="CHEBI:16526"/>
        <dbReference type="ChEBI" id="CHEBI:64479"/>
        <dbReference type="ChEBI" id="CHEBI:78449"/>
        <dbReference type="ChEBI" id="CHEBI:83989"/>
        <dbReference type="ChEBI" id="CHEBI:138538"/>
        <dbReference type="EC" id="2.3.1.179"/>
    </reaction>
</comment>
<protein>
    <recommendedName>
        <fullName evidence="4 14">3-oxoacyl-[acyl-carrier-protein] synthase 2</fullName>
        <ecNumber evidence="3 14">2.3.1.179</ecNumber>
    </recommendedName>
</protein>
<evidence type="ECO:0000256" key="5">
    <source>
        <dbReference type="ARBA" id="ARBA00022516"/>
    </source>
</evidence>
<dbReference type="CDD" id="cd00834">
    <property type="entry name" value="KAS_I_II"/>
    <property type="match status" value="1"/>
</dbReference>
<dbReference type="PIRSF" id="PIRSF000447">
    <property type="entry name" value="KAS_II"/>
    <property type="match status" value="1"/>
</dbReference>
<dbReference type="EC" id="2.3.1.179" evidence="3 14"/>
<evidence type="ECO:0000256" key="10">
    <source>
        <dbReference type="ARBA" id="ARBA00023315"/>
    </source>
</evidence>
<sequence length="412" mass="43359">MQHRVVITGIGAVSPMGNDAKSFLDSVFASKTGIAPITHFDSSNTGVTLAAEVKDFDPLQRLDKKVSKRMDDFSRYAVYSAMEAMEQAGLKKGEYDPKELGVIYGSGIGGLTTIQQQAIKMSKKGPGRVSPFFVPNSIINMAAGNISINLDARNTSQAIVTACASGTNAIGDAFERIQYGKAKMMITGGSEASVNELGISGFAALSALSTAEKVEDGSMPFDKDRNGFVMGEGAGTLVLEDLEHAKARGANILGEIVGYGTNSDAYHLTAPRPDGSGAMDAMKLALEDAGISTKDVDYVNAHGTSTHANDSAESKAIASVFSDNDHIKVSSTKGMTGHALGAAGSLEAVIMVGALQRQQMPVNVGLKNKDPEVEVDLVNEDNKKAPVNYEISNSFGFGGHNAVLAFKKYEDD</sequence>
<organism evidence="18 19">
    <name type="scientific">Apilactobacillus micheneri</name>
    <dbReference type="NCBI Taxonomy" id="1899430"/>
    <lineage>
        <taxon>Bacteria</taxon>
        <taxon>Bacillati</taxon>
        <taxon>Bacillota</taxon>
        <taxon>Bacilli</taxon>
        <taxon>Lactobacillales</taxon>
        <taxon>Lactobacillaceae</taxon>
        <taxon>Apilactobacillus</taxon>
    </lineage>
</organism>
<comment type="pathway">
    <text evidence="1 14">Lipid metabolism; fatty acid biosynthesis.</text>
</comment>
<dbReference type="GO" id="GO:0030497">
    <property type="term" value="P:fatty acid elongation"/>
    <property type="evidence" value="ECO:0007669"/>
    <property type="project" value="UniProtKB-ARBA"/>
</dbReference>
<dbReference type="SMART" id="SM00825">
    <property type="entry name" value="PKS_KS"/>
    <property type="match status" value="1"/>
</dbReference>
<dbReference type="GeneID" id="58107731"/>
<dbReference type="AlphaFoldDB" id="A0A9Q8MUB0"/>
<dbReference type="NCBIfam" id="NF005589">
    <property type="entry name" value="PRK07314.1"/>
    <property type="match status" value="1"/>
</dbReference>
<evidence type="ECO:0000259" key="17">
    <source>
        <dbReference type="PROSITE" id="PS52004"/>
    </source>
</evidence>
<evidence type="ECO:0000256" key="4">
    <source>
        <dbReference type="ARBA" id="ARBA00014657"/>
    </source>
</evidence>
<evidence type="ECO:0000256" key="12">
    <source>
        <dbReference type="ARBA" id="ARBA00047318"/>
    </source>
</evidence>
<dbReference type="SUPFAM" id="SSF53901">
    <property type="entry name" value="Thiolase-like"/>
    <property type="match status" value="2"/>
</dbReference>
<evidence type="ECO:0000256" key="16">
    <source>
        <dbReference type="RuleBase" id="RU003694"/>
    </source>
</evidence>
<gene>
    <name evidence="18" type="primary">fabF</name>
    <name evidence="18" type="ORF">DY130_01150</name>
</gene>
<evidence type="ECO:0000256" key="1">
    <source>
        <dbReference type="ARBA" id="ARBA00005194"/>
    </source>
</evidence>
<dbReference type="NCBIfam" id="TIGR03150">
    <property type="entry name" value="fabF"/>
    <property type="match status" value="1"/>
</dbReference>
<name>A0A9Q8MUB0_9LACO</name>
<dbReference type="InterPro" id="IPR016039">
    <property type="entry name" value="Thiolase-like"/>
</dbReference>
<comment type="similarity">
    <text evidence="2 14 16">Belongs to the thiolase-like superfamily. Beta-ketoacyl-ACP synthases family.</text>
</comment>
<evidence type="ECO:0000256" key="9">
    <source>
        <dbReference type="ARBA" id="ARBA00023160"/>
    </source>
</evidence>
<dbReference type="Pfam" id="PF02801">
    <property type="entry name" value="Ketoacyl-synt_C"/>
    <property type="match status" value="1"/>
</dbReference>
<keyword evidence="8" id="KW-0443">Lipid metabolism</keyword>
<comment type="caution">
    <text evidence="18">The sequence shown here is derived from an EMBL/GenBank/DDBJ whole genome shotgun (WGS) entry which is preliminary data.</text>
</comment>
<evidence type="ECO:0000256" key="7">
    <source>
        <dbReference type="ARBA" id="ARBA00022832"/>
    </source>
</evidence>
<evidence type="ECO:0000256" key="3">
    <source>
        <dbReference type="ARBA" id="ARBA00012356"/>
    </source>
</evidence>
<keyword evidence="7" id="KW-0276">Fatty acid metabolism</keyword>
<dbReference type="PROSITE" id="PS52004">
    <property type="entry name" value="KS3_2"/>
    <property type="match status" value="1"/>
</dbReference>
<keyword evidence="6 14" id="KW-0808">Transferase</keyword>
<evidence type="ECO:0000256" key="14">
    <source>
        <dbReference type="PIRNR" id="PIRNR000447"/>
    </source>
</evidence>
<evidence type="ECO:0000256" key="13">
    <source>
        <dbReference type="ARBA" id="ARBA00047659"/>
    </source>
</evidence>